<feature type="domain" description="Protein kinase" evidence="2">
    <location>
        <begin position="1"/>
        <end position="295"/>
    </location>
</feature>
<dbReference type="PROSITE" id="PS50011">
    <property type="entry name" value="PROTEIN_KINASE_DOM"/>
    <property type="match status" value="1"/>
</dbReference>
<accession>A0A1V6MY46</accession>
<evidence type="ECO:0000313" key="3">
    <source>
        <dbReference type="EMBL" id="OQD57364.1"/>
    </source>
</evidence>
<dbReference type="InterPro" id="IPR000719">
    <property type="entry name" value="Prot_kinase_dom"/>
</dbReference>
<dbReference type="InterPro" id="IPR011009">
    <property type="entry name" value="Kinase-like_dom_sf"/>
</dbReference>
<feature type="compositionally biased region" description="Low complexity" evidence="1">
    <location>
        <begin position="338"/>
        <end position="354"/>
    </location>
</feature>
<dbReference type="GO" id="GO:0004672">
    <property type="term" value="F:protein kinase activity"/>
    <property type="evidence" value="ECO:0007669"/>
    <property type="project" value="InterPro"/>
</dbReference>
<evidence type="ECO:0000313" key="4">
    <source>
        <dbReference type="Proteomes" id="UP000184286"/>
    </source>
</evidence>
<dbReference type="GO" id="GO:0005524">
    <property type="term" value="F:ATP binding"/>
    <property type="evidence" value="ECO:0007669"/>
    <property type="project" value="InterPro"/>
</dbReference>
<evidence type="ECO:0000259" key="2">
    <source>
        <dbReference type="PROSITE" id="PS50011"/>
    </source>
</evidence>
<name>A0A1V6MY46_9ACTN</name>
<dbReference type="Gene3D" id="1.10.510.10">
    <property type="entry name" value="Transferase(Phosphotransferase) domain 1"/>
    <property type="match status" value="1"/>
</dbReference>
<proteinExistence type="predicted"/>
<feature type="compositionally biased region" description="Low complexity" evidence="1">
    <location>
        <begin position="361"/>
        <end position="370"/>
    </location>
</feature>
<dbReference type="STRING" id="114686.BM536_005185"/>
<dbReference type="SUPFAM" id="SSF56112">
    <property type="entry name" value="Protein kinase-like (PK-like)"/>
    <property type="match status" value="1"/>
</dbReference>
<dbReference type="AlphaFoldDB" id="A0A1V6MY46"/>
<organism evidence="3 4">
    <name type="scientific">Streptomyces phaeoluteigriseus</name>
    <dbReference type="NCBI Taxonomy" id="114686"/>
    <lineage>
        <taxon>Bacteria</taxon>
        <taxon>Bacillati</taxon>
        <taxon>Actinomycetota</taxon>
        <taxon>Actinomycetes</taxon>
        <taxon>Kitasatosporales</taxon>
        <taxon>Streptomycetaceae</taxon>
        <taxon>Streptomyces</taxon>
        <taxon>Streptomyces aurantiacus group</taxon>
    </lineage>
</organism>
<feature type="region of interest" description="Disordered" evidence="1">
    <location>
        <begin position="324"/>
        <end position="381"/>
    </location>
</feature>
<evidence type="ECO:0000256" key="1">
    <source>
        <dbReference type="SAM" id="MobiDB-lite"/>
    </source>
</evidence>
<reference evidence="4" key="1">
    <citation type="submission" date="2016-11" db="EMBL/GenBank/DDBJ databases">
        <authorList>
            <person name="Schniete J.K."/>
            <person name="Salih T."/>
            <person name="Algora Gallardo L."/>
            <person name="Martinez Fernandez S."/>
            <person name="Herron P.R."/>
        </authorList>
    </citation>
    <scope>NUCLEOTIDE SEQUENCE [LARGE SCALE GENOMIC DNA]</scope>
    <source>
        <strain evidence="4">DSM 41896</strain>
    </source>
</reference>
<dbReference type="Proteomes" id="UP000184286">
    <property type="component" value="Unassembled WGS sequence"/>
</dbReference>
<comment type="caution">
    <text evidence="3">The sequence shown here is derived from an EMBL/GenBank/DDBJ whole genome shotgun (WGS) entry which is preliminary data.</text>
</comment>
<feature type="compositionally biased region" description="Polar residues" evidence="1">
    <location>
        <begin position="371"/>
        <end position="380"/>
    </location>
</feature>
<sequence>MLLAPPLGSGLEAAVHPVEGDGGLVVKLYHQPDAAREHRVRRMLALNPLADRPVDGGQPPELAWPVGIVQGTDGGFLGYGMKSFAGPGHIQLMALFSREQRLRRFPAEADWRFLLGICWNLAFMTARLHHESLVVGDFSAKNVVVDQRGFATFLDCDSIGFTHRGEPFPATLHTPDYAAPERLLGAPGSTSSDDFALAVLVYQVLTAGYHPFGGVPRDSEDDVQISDNIKASRSFVVRPESVIKPRGVLDPTVLPPALLTLARQAFGPGLEDTAQRPTSRQWLAALAESREEGAITICPRRPRHAYGAHLTSCPWCHRAEATGHDAFNPSERTPQTPPGMAGTGWPPTATPPLGVAGTGGSAPTTTPSTAEPQPQRSATPVQPGFSVPEWLKDCVKAALFVVLWLIMHDLFSDW</sequence>
<dbReference type="EMBL" id="MPOH02000005">
    <property type="protein sequence ID" value="OQD57364.1"/>
    <property type="molecule type" value="Genomic_DNA"/>
</dbReference>
<reference evidence="3 4" key="2">
    <citation type="submission" date="2017-02" db="EMBL/GenBank/DDBJ databases">
        <title>Draft genome sequence of Streptomyces phaeoluteigriseus type strain DSM41896.</title>
        <authorList>
            <person name="Salih T.S."/>
            <person name="Algora Gallardo L."/>
            <person name="Melo Santos T."/>
            <person name="Filgueira Martinez S."/>
            <person name="Herron P.R."/>
        </authorList>
    </citation>
    <scope>NUCLEOTIDE SEQUENCE [LARGE SCALE GENOMIC DNA]</scope>
    <source>
        <strain evidence="3 4">DSM 41896</strain>
    </source>
</reference>
<gene>
    <name evidence="3" type="ORF">BM536_005185</name>
</gene>
<protein>
    <recommendedName>
        <fullName evidence="2">Protein kinase domain-containing protein</fullName>
    </recommendedName>
</protein>